<gene>
    <name evidence="3" type="ORF">DY000_02061597</name>
</gene>
<evidence type="ECO:0000313" key="4">
    <source>
        <dbReference type="Proteomes" id="UP000266723"/>
    </source>
</evidence>
<evidence type="ECO:0000256" key="1">
    <source>
        <dbReference type="SAM" id="MobiDB-lite"/>
    </source>
</evidence>
<dbReference type="Proteomes" id="UP000266723">
    <property type="component" value="Unassembled WGS sequence"/>
</dbReference>
<reference evidence="3 4" key="1">
    <citation type="journal article" date="2020" name="BMC Genomics">
        <title>Intraspecific diversification of the crop wild relative Brassica cretica Lam. using demographic model selection.</title>
        <authorList>
            <person name="Kioukis A."/>
            <person name="Michalopoulou V.A."/>
            <person name="Briers L."/>
            <person name="Pirintsos S."/>
            <person name="Studholme D.J."/>
            <person name="Pavlidis P."/>
            <person name="Sarris P.F."/>
        </authorList>
    </citation>
    <scope>NUCLEOTIDE SEQUENCE [LARGE SCALE GENOMIC DNA]</scope>
    <source>
        <strain evidence="4">cv. PFS-1207/04</strain>
    </source>
</reference>
<dbReference type="InterPro" id="IPR007863">
    <property type="entry name" value="Peptidase_M16_C"/>
</dbReference>
<feature type="domain" description="Peptidase M16 C-terminal" evidence="2">
    <location>
        <begin position="156"/>
        <end position="300"/>
    </location>
</feature>
<sequence>MVETNNAAVASETNGAAVTAEMNGTAAAMEREAELQRGIKGDGRRRRRRARSLPASTKLRRNGASISVAGRDELGRTTLLLCLFAQFFIKPLMSADATMREIKAVDSENQKNMLSDSWRLRQLQKHLSRDDHPYHKFSTGNMDTLHVRPEAKGVDTRSELLKFYDKHYSANIMHLVIYGKENLDKLQGLVEELFQEIRNTNKTILRLPGQPCTPDHLQVLVKVVPIRQYHELTVSWPITPTIHQYEEAPSRYLRHLIGHEGKGSLFHALKILGFATGLYAGEAGTMEYSFFNVSIDLTDAGHGLPRLHYLIIKKHRKLVSLQGLPTLLRNLDADDCFRRWISSLHKAHRITISSPASHELIWLSV</sequence>
<accession>A0ABQ7AYS2</accession>
<dbReference type="InterPro" id="IPR011249">
    <property type="entry name" value="Metalloenz_LuxS/M16"/>
</dbReference>
<evidence type="ECO:0000313" key="3">
    <source>
        <dbReference type="EMBL" id="KAF3519232.1"/>
    </source>
</evidence>
<dbReference type="Pfam" id="PF05193">
    <property type="entry name" value="Peptidase_M16_C"/>
    <property type="match status" value="1"/>
</dbReference>
<feature type="region of interest" description="Disordered" evidence="1">
    <location>
        <begin position="35"/>
        <end position="58"/>
    </location>
</feature>
<dbReference type="PANTHER" id="PTHR43690:SF23">
    <property type="entry name" value="INSULIN-DEGRADING ENZYME-LIKE 2"/>
    <property type="match status" value="1"/>
</dbReference>
<dbReference type="InterPro" id="IPR050626">
    <property type="entry name" value="Peptidase_M16"/>
</dbReference>
<proteinExistence type="predicted"/>
<name>A0ABQ7AYS2_BRACR</name>
<organism evidence="3 4">
    <name type="scientific">Brassica cretica</name>
    <name type="common">Mustard</name>
    <dbReference type="NCBI Taxonomy" id="69181"/>
    <lineage>
        <taxon>Eukaryota</taxon>
        <taxon>Viridiplantae</taxon>
        <taxon>Streptophyta</taxon>
        <taxon>Embryophyta</taxon>
        <taxon>Tracheophyta</taxon>
        <taxon>Spermatophyta</taxon>
        <taxon>Magnoliopsida</taxon>
        <taxon>eudicotyledons</taxon>
        <taxon>Gunneridae</taxon>
        <taxon>Pentapetalae</taxon>
        <taxon>rosids</taxon>
        <taxon>malvids</taxon>
        <taxon>Brassicales</taxon>
        <taxon>Brassicaceae</taxon>
        <taxon>Brassiceae</taxon>
        <taxon>Brassica</taxon>
    </lineage>
</organism>
<dbReference type="Gene3D" id="3.30.830.10">
    <property type="entry name" value="Metalloenzyme, LuxS/M16 peptidase-like"/>
    <property type="match status" value="2"/>
</dbReference>
<dbReference type="SUPFAM" id="SSF63411">
    <property type="entry name" value="LuxS/MPP-like metallohydrolase"/>
    <property type="match status" value="2"/>
</dbReference>
<comment type="caution">
    <text evidence="3">The sequence shown here is derived from an EMBL/GenBank/DDBJ whole genome shotgun (WGS) entry which is preliminary data.</text>
</comment>
<keyword evidence="4" id="KW-1185">Reference proteome</keyword>
<evidence type="ECO:0000259" key="2">
    <source>
        <dbReference type="Pfam" id="PF05193"/>
    </source>
</evidence>
<dbReference type="PANTHER" id="PTHR43690">
    <property type="entry name" value="NARDILYSIN"/>
    <property type="match status" value="1"/>
</dbReference>
<dbReference type="EMBL" id="QGKV02001556">
    <property type="protein sequence ID" value="KAF3519232.1"/>
    <property type="molecule type" value="Genomic_DNA"/>
</dbReference>
<protein>
    <recommendedName>
        <fullName evidence="2">Peptidase M16 C-terminal domain-containing protein</fullName>
    </recommendedName>
</protein>